<accession>K2KMK3</accession>
<name>K2KMK3_9PROT</name>
<dbReference type="InterPro" id="IPR021735">
    <property type="entry name" value="DUF3306"/>
</dbReference>
<gene>
    <name evidence="2" type="ORF">P24_00075</name>
</gene>
<dbReference type="EMBL" id="AMRL01000001">
    <property type="protein sequence ID" value="EKE78700.1"/>
    <property type="molecule type" value="Genomic_DNA"/>
</dbReference>
<organism evidence="2 3">
    <name type="scientific">Oceanibaculum indicum P24</name>
    <dbReference type="NCBI Taxonomy" id="1207063"/>
    <lineage>
        <taxon>Bacteria</taxon>
        <taxon>Pseudomonadati</taxon>
        <taxon>Pseudomonadota</taxon>
        <taxon>Alphaproteobacteria</taxon>
        <taxon>Rhodospirillales</taxon>
        <taxon>Oceanibaculaceae</taxon>
        <taxon>Oceanibaculum</taxon>
    </lineage>
</organism>
<keyword evidence="3" id="KW-1185">Reference proteome</keyword>
<dbReference type="RefSeq" id="WP_008942634.1">
    <property type="nucleotide sequence ID" value="NZ_AMRL01000001.1"/>
</dbReference>
<evidence type="ECO:0000313" key="2">
    <source>
        <dbReference type="EMBL" id="EKE78700.1"/>
    </source>
</evidence>
<evidence type="ECO:0008006" key="4">
    <source>
        <dbReference type="Google" id="ProtNLM"/>
    </source>
</evidence>
<dbReference type="PATRIC" id="fig|1207063.3.peg.15"/>
<protein>
    <recommendedName>
        <fullName evidence="4">DUF3306 domain-containing protein</fullName>
    </recommendedName>
</protein>
<feature type="compositionally biased region" description="Acidic residues" evidence="1">
    <location>
        <begin position="171"/>
        <end position="183"/>
    </location>
</feature>
<dbReference type="eggNOG" id="ENOG503302S">
    <property type="taxonomic scope" value="Bacteria"/>
</dbReference>
<reference evidence="2 3" key="1">
    <citation type="journal article" date="2012" name="J. Bacteriol.">
        <title>Genome Sequence of Oceanibaculum indicum Type Strain P24.</title>
        <authorList>
            <person name="Lai Q."/>
            <person name="Shao Z."/>
        </authorList>
    </citation>
    <scope>NUCLEOTIDE SEQUENCE [LARGE SCALE GENOMIC DNA]</scope>
    <source>
        <strain evidence="2 3">P24</strain>
    </source>
</reference>
<dbReference type="Pfam" id="PF11748">
    <property type="entry name" value="DUF3306"/>
    <property type="match status" value="1"/>
</dbReference>
<feature type="region of interest" description="Disordered" evidence="1">
    <location>
        <begin position="169"/>
        <end position="235"/>
    </location>
</feature>
<evidence type="ECO:0000313" key="3">
    <source>
        <dbReference type="Proteomes" id="UP000006746"/>
    </source>
</evidence>
<proteinExistence type="predicted"/>
<comment type="caution">
    <text evidence="2">The sequence shown here is derived from an EMBL/GenBank/DDBJ whole genome shotgun (WGS) entry which is preliminary data.</text>
</comment>
<feature type="region of interest" description="Disordered" evidence="1">
    <location>
        <begin position="1"/>
        <end position="75"/>
    </location>
</feature>
<dbReference type="AlphaFoldDB" id="K2KMK3"/>
<dbReference type="Proteomes" id="UP000006746">
    <property type="component" value="Unassembled WGS sequence"/>
</dbReference>
<evidence type="ECO:0000256" key="1">
    <source>
        <dbReference type="SAM" id="MobiDB-lite"/>
    </source>
</evidence>
<dbReference type="STRING" id="1207063.P24_00075"/>
<feature type="compositionally biased region" description="Low complexity" evidence="1">
    <location>
        <begin position="42"/>
        <end position="59"/>
    </location>
</feature>
<sequence>MAERPFLSRWSRLKQEARTQAPGRRGGAAPVIQDDRAEETRQAALPPEAPAQQQAVQPARSDQQPQEAAFDADSLPDIDSLTVESDFTQFLRKEVPKTLQRRALRKLWTSDPVFACLDGLNDYEEDFTDAATVIEGMKSSYQVGRGFLTDEELAENHSVYTASRQARIDAEEAEAAAEQDGSEVESSSPETDGAPEQGEPEKAPEQATAAVADEETSPEGVATEQESEDKSDNRS</sequence>